<feature type="compositionally biased region" description="Basic and acidic residues" evidence="1">
    <location>
        <begin position="523"/>
        <end position="534"/>
    </location>
</feature>
<gene>
    <name evidence="3" type="ORF">PSACC_01425</name>
</gene>
<dbReference type="Proteomes" id="UP000240830">
    <property type="component" value="Unassembled WGS sequence"/>
</dbReference>
<organism evidence="3 4">
    <name type="scientific">Paramicrosporidium saccamoebae</name>
    <dbReference type="NCBI Taxonomy" id="1246581"/>
    <lineage>
        <taxon>Eukaryota</taxon>
        <taxon>Fungi</taxon>
        <taxon>Fungi incertae sedis</taxon>
        <taxon>Cryptomycota</taxon>
        <taxon>Cryptomycota incertae sedis</taxon>
        <taxon>Paramicrosporidium</taxon>
    </lineage>
</organism>
<evidence type="ECO:0000256" key="2">
    <source>
        <dbReference type="SAM" id="SignalP"/>
    </source>
</evidence>
<dbReference type="AlphaFoldDB" id="A0A2H9TLX3"/>
<comment type="caution">
    <text evidence="3">The sequence shown here is derived from an EMBL/GenBank/DDBJ whole genome shotgun (WGS) entry which is preliminary data.</text>
</comment>
<feature type="chain" id="PRO_5014129108" description="FecR protein domain-containing protein" evidence="2">
    <location>
        <begin position="17"/>
        <end position="534"/>
    </location>
</feature>
<feature type="compositionally biased region" description="Polar residues" evidence="1">
    <location>
        <begin position="486"/>
        <end position="496"/>
    </location>
</feature>
<accession>A0A2H9TLX3</accession>
<keyword evidence="2" id="KW-0732">Signal</keyword>
<feature type="compositionally biased region" description="Basic and acidic residues" evidence="1">
    <location>
        <begin position="314"/>
        <end position="344"/>
    </location>
</feature>
<feature type="region of interest" description="Disordered" evidence="1">
    <location>
        <begin position="307"/>
        <end position="365"/>
    </location>
</feature>
<evidence type="ECO:0008006" key="5">
    <source>
        <dbReference type="Google" id="ProtNLM"/>
    </source>
</evidence>
<name>A0A2H9TLX3_9FUNG</name>
<keyword evidence="4" id="KW-1185">Reference proteome</keyword>
<evidence type="ECO:0000313" key="4">
    <source>
        <dbReference type="Proteomes" id="UP000240830"/>
    </source>
</evidence>
<evidence type="ECO:0000313" key="3">
    <source>
        <dbReference type="EMBL" id="PJF18744.1"/>
    </source>
</evidence>
<feature type="signal peptide" evidence="2">
    <location>
        <begin position="1"/>
        <end position="16"/>
    </location>
</feature>
<feature type="region of interest" description="Disordered" evidence="1">
    <location>
        <begin position="459"/>
        <end position="534"/>
    </location>
</feature>
<protein>
    <recommendedName>
        <fullName evidence="5">FecR protein domain-containing protein</fullName>
    </recommendedName>
</protein>
<sequence length="534" mass="58496">MLARIVLLSSLGLLSALRFNDLSSGKDTIAKGQIQAGKTLQVTGGGTVNLTLDKKMQMITTGNAWTAVVRNGRVIVLQRGDVENKMVVQAGDIVLVDITENSTSALANFGNVEDKDVGKIVEEMGGEVHGTTILTEEAYKSLLRRKALRKKAIPNTLQLENPQVLVRTEVIKRPNGFFARNSKGYVQLAMTPKNEIQATGVNVHLAVRRQGGGGVETFPTLDESPNAMCKFADIETSILVHPGDLLAVTIPNTQTEVSQAKFTALFEAGVKGNKRESMKHLLEEQELSIVLFDVSTIASKIGEAKETGNQLKTSNKEVKETKDQSENNREEGSRKRKREEKAEVEVEAVETSAKRRKTRSRTSSTNLVENTILPIAATTAALTTTTTSTAQSQPLISTQNVTNEVSVPGEKIINESVPTLQTSQWPQESVMDEMFTHFEGVSDQKAQLAVQPIELALPTAKPQEEKFKVPTSRPRKTPASIRASARPNTSHPSQPRSNERPKPESAPPFASRAVYFSPTLKNLVRDKTNEKRRK</sequence>
<proteinExistence type="predicted"/>
<dbReference type="EMBL" id="MTSL01000105">
    <property type="protein sequence ID" value="PJF18744.1"/>
    <property type="molecule type" value="Genomic_DNA"/>
</dbReference>
<reference evidence="3 4" key="1">
    <citation type="submission" date="2016-10" db="EMBL/GenBank/DDBJ databases">
        <title>The genome of Paramicrosporidium saccamoebae is the missing link in understanding Cryptomycota and Microsporidia evolution.</title>
        <authorList>
            <person name="Quandt C.A."/>
            <person name="Beaudet D."/>
            <person name="Corsaro D."/>
            <person name="Michel R."/>
            <person name="Corradi N."/>
            <person name="James T."/>
        </authorList>
    </citation>
    <scope>NUCLEOTIDE SEQUENCE [LARGE SCALE GENOMIC DNA]</scope>
    <source>
        <strain evidence="3 4">KSL3</strain>
    </source>
</reference>
<evidence type="ECO:0000256" key="1">
    <source>
        <dbReference type="SAM" id="MobiDB-lite"/>
    </source>
</evidence>